<evidence type="ECO:0000256" key="1">
    <source>
        <dbReference type="ARBA" id="ARBA00009067"/>
    </source>
</evidence>
<dbReference type="Pfam" id="PF02517">
    <property type="entry name" value="Rce1-like"/>
    <property type="match status" value="1"/>
</dbReference>
<dbReference type="PANTHER" id="PTHR36435">
    <property type="entry name" value="SLR1288 PROTEIN"/>
    <property type="match status" value="1"/>
</dbReference>
<reference evidence="4" key="1">
    <citation type="submission" date="2022-08" db="EMBL/GenBank/DDBJ databases">
        <title>Genome sequence of Vagococcus luciliae DSM 112651.</title>
        <authorList>
            <person name="Juan G."/>
            <person name="Anja P."/>
            <person name="Rolf D."/>
            <person name="Kampfer P."/>
            <person name="Vilcinskas A."/>
        </authorList>
    </citation>
    <scope>NUCLEOTIDE SEQUENCE</scope>
    <source>
        <strain evidence="4">G314FT</strain>
    </source>
</reference>
<dbReference type="InterPro" id="IPR052710">
    <property type="entry name" value="CAAX_protease"/>
</dbReference>
<keyword evidence="2" id="KW-1133">Transmembrane helix</keyword>
<keyword evidence="2" id="KW-0472">Membrane</keyword>
<keyword evidence="2" id="KW-0812">Transmembrane</keyword>
<evidence type="ECO:0000256" key="2">
    <source>
        <dbReference type="SAM" id="Phobius"/>
    </source>
</evidence>
<evidence type="ECO:0000313" key="4">
    <source>
        <dbReference type="EMBL" id="UUV99198.1"/>
    </source>
</evidence>
<protein>
    <recommendedName>
        <fullName evidence="3">CAAX prenyl protease 2/Lysostaphin resistance protein A-like domain-containing protein</fullName>
    </recommendedName>
</protein>
<proteinExistence type="inferred from homology"/>
<accession>A0ABY5P049</accession>
<dbReference type="Proteomes" id="UP001058273">
    <property type="component" value="Chromosome"/>
</dbReference>
<name>A0ABY5P049_9ENTE</name>
<feature type="transmembrane region" description="Helical" evidence="2">
    <location>
        <begin position="12"/>
        <end position="38"/>
    </location>
</feature>
<feature type="transmembrane region" description="Helical" evidence="2">
    <location>
        <begin position="50"/>
        <end position="72"/>
    </location>
</feature>
<sequence>MKEEVSIGKKIALFIIGIFIILGMLIVSEFPSVLLTLFQPIFNKKQNGVSFILFMCWLIVLVGVIWFIWRYYKKKSHDIDTSVTGKDIWRAFKIFLLGRVIAIVGTGLMQQFYGTDSSANDEAIAALFSQDESIYYVLIMTITIAIKAPILEELIFRGLPTTLLFKKTPVWVPMIITSLVFSSVHLSSNIISFGMYASLGALMYWAYSSRGRIIDSMLVHFMNNILGAIALLLTYLFGLSI</sequence>
<reference evidence="4" key="2">
    <citation type="submission" date="2022-08" db="EMBL/GenBank/DDBJ databases">
        <authorList>
            <person name="Poehlein A."/>
            <person name="Guzman J."/>
            <person name="Daniel R."/>
            <person name="Vilcinskas A."/>
        </authorList>
    </citation>
    <scope>NUCLEOTIDE SEQUENCE</scope>
    <source>
        <strain evidence="4">G314FT</strain>
    </source>
</reference>
<evidence type="ECO:0000259" key="3">
    <source>
        <dbReference type="Pfam" id="PF02517"/>
    </source>
</evidence>
<feature type="domain" description="CAAX prenyl protease 2/Lysostaphin resistance protein A-like" evidence="3">
    <location>
        <begin position="138"/>
        <end position="226"/>
    </location>
</feature>
<keyword evidence="5" id="KW-1185">Reference proteome</keyword>
<feature type="transmembrane region" description="Helical" evidence="2">
    <location>
        <begin position="92"/>
        <end position="113"/>
    </location>
</feature>
<feature type="transmembrane region" description="Helical" evidence="2">
    <location>
        <begin position="190"/>
        <end position="207"/>
    </location>
</feature>
<dbReference type="InterPro" id="IPR003675">
    <property type="entry name" value="Rce1/LyrA-like_dom"/>
</dbReference>
<dbReference type="EMBL" id="CP102451">
    <property type="protein sequence ID" value="UUV99198.1"/>
    <property type="molecule type" value="Genomic_DNA"/>
</dbReference>
<feature type="transmembrane region" description="Helical" evidence="2">
    <location>
        <begin position="219"/>
        <end position="238"/>
    </location>
</feature>
<comment type="similarity">
    <text evidence="1">Belongs to the UPF0177 family.</text>
</comment>
<evidence type="ECO:0000313" key="5">
    <source>
        <dbReference type="Proteomes" id="UP001058273"/>
    </source>
</evidence>
<dbReference type="RefSeq" id="WP_257699776.1">
    <property type="nucleotide sequence ID" value="NZ_CP102451.1"/>
</dbReference>
<dbReference type="PANTHER" id="PTHR36435:SF1">
    <property type="entry name" value="CAAX AMINO TERMINAL PROTEASE FAMILY PROTEIN"/>
    <property type="match status" value="1"/>
</dbReference>
<gene>
    <name evidence="4" type="ORF">G314FT_13580</name>
</gene>
<feature type="transmembrane region" description="Helical" evidence="2">
    <location>
        <begin position="133"/>
        <end position="151"/>
    </location>
</feature>
<organism evidence="4 5">
    <name type="scientific">Vagococcus luciliae</name>
    <dbReference type="NCBI Taxonomy" id="2920380"/>
    <lineage>
        <taxon>Bacteria</taxon>
        <taxon>Bacillati</taxon>
        <taxon>Bacillota</taxon>
        <taxon>Bacilli</taxon>
        <taxon>Lactobacillales</taxon>
        <taxon>Enterococcaceae</taxon>
        <taxon>Vagococcus</taxon>
    </lineage>
</organism>